<protein>
    <submittedName>
        <fullName evidence="1">Uncharacterized protein</fullName>
    </submittedName>
</protein>
<dbReference type="Pfam" id="PF03564">
    <property type="entry name" value="DUF1759"/>
    <property type="match status" value="1"/>
</dbReference>
<dbReference type="Proteomes" id="UP000887159">
    <property type="component" value="Unassembled WGS sequence"/>
</dbReference>
<evidence type="ECO:0000313" key="2">
    <source>
        <dbReference type="Proteomes" id="UP000887159"/>
    </source>
</evidence>
<reference evidence="1" key="1">
    <citation type="submission" date="2020-08" db="EMBL/GenBank/DDBJ databases">
        <title>Multicomponent nature underlies the extraordinary mechanical properties of spider dragline silk.</title>
        <authorList>
            <person name="Kono N."/>
            <person name="Nakamura H."/>
            <person name="Mori M."/>
            <person name="Yoshida Y."/>
            <person name="Ohtoshi R."/>
            <person name="Malay A.D."/>
            <person name="Moran D.A.P."/>
            <person name="Tomita M."/>
            <person name="Numata K."/>
            <person name="Arakawa K."/>
        </authorList>
    </citation>
    <scope>NUCLEOTIDE SEQUENCE</scope>
</reference>
<sequence length="252" mass="29765">MELTSLNRLRGALKAKVARLEQLETPSCLERRLQLSDVSALKNKIESLRKDCYSLPSDVDLTEADHELELLEDRLYKTEVRFHFLLSKLDNTNVSMSEVIRKENNVLSGNESRQTCIKLPESPLPQFSGLYEKWSTFEDQFDNLISNNEKLTNSQKLYYLRSTLRSHIKQIECCDDTFEAFLHALTLRYENKRTIFDMHLQAIINQEKILREASRDLRYFVDNVKKELKVIKMFKIHKKRIFRCYISTHIVI</sequence>
<keyword evidence="2" id="KW-1185">Reference proteome</keyword>
<proteinExistence type="predicted"/>
<accession>A0A8X6VTB6</accession>
<organism evidence="1 2">
    <name type="scientific">Trichonephila clavipes</name>
    <name type="common">Golden silk orbweaver</name>
    <name type="synonym">Nephila clavipes</name>
    <dbReference type="NCBI Taxonomy" id="2585209"/>
    <lineage>
        <taxon>Eukaryota</taxon>
        <taxon>Metazoa</taxon>
        <taxon>Ecdysozoa</taxon>
        <taxon>Arthropoda</taxon>
        <taxon>Chelicerata</taxon>
        <taxon>Arachnida</taxon>
        <taxon>Araneae</taxon>
        <taxon>Araneomorphae</taxon>
        <taxon>Entelegynae</taxon>
        <taxon>Araneoidea</taxon>
        <taxon>Nephilidae</taxon>
        <taxon>Trichonephila</taxon>
    </lineage>
</organism>
<dbReference type="EMBL" id="BMAU01021359">
    <property type="protein sequence ID" value="GFY21995.1"/>
    <property type="molecule type" value="Genomic_DNA"/>
</dbReference>
<evidence type="ECO:0000313" key="1">
    <source>
        <dbReference type="EMBL" id="GFY21995.1"/>
    </source>
</evidence>
<dbReference type="AlphaFoldDB" id="A0A8X6VTB6"/>
<comment type="caution">
    <text evidence="1">The sequence shown here is derived from an EMBL/GenBank/DDBJ whole genome shotgun (WGS) entry which is preliminary data.</text>
</comment>
<gene>
    <name evidence="1" type="primary">AVEN_183663_1</name>
    <name evidence="1" type="ORF">TNCV_3296391</name>
</gene>
<dbReference type="InterPro" id="IPR005312">
    <property type="entry name" value="DUF1759"/>
</dbReference>
<name>A0A8X6VTB6_TRICX</name>